<evidence type="ECO:0000256" key="4">
    <source>
        <dbReference type="ARBA" id="ARBA00022679"/>
    </source>
</evidence>
<gene>
    <name evidence="10" type="ORF">IAC32_04010</name>
</gene>
<keyword evidence="7 8" id="KW-0472">Membrane</keyword>
<comment type="caution">
    <text evidence="10">The sequence shown here is derived from an EMBL/GenBank/DDBJ whole genome shotgun (WGS) entry which is preliminary data.</text>
</comment>
<feature type="domain" description="Glycosyltransferase RgtA/B/C/D-like" evidence="9">
    <location>
        <begin position="65"/>
        <end position="222"/>
    </location>
</feature>
<feature type="transmembrane region" description="Helical" evidence="8">
    <location>
        <begin position="12"/>
        <end position="32"/>
    </location>
</feature>
<reference evidence="10" key="2">
    <citation type="journal article" date="2021" name="PeerJ">
        <title>Extensive microbial diversity within the chicken gut microbiome revealed by metagenomics and culture.</title>
        <authorList>
            <person name="Gilroy R."/>
            <person name="Ravi A."/>
            <person name="Getino M."/>
            <person name="Pursley I."/>
            <person name="Horton D.L."/>
            <person name="Alikhan N.F."/>
            <person name="Baker D."/>
            <person name="Gharbi K."/>
            <person name="Hall N."/>
            <person name="Watson M."/>
            <person name="Adriaenssens E.M."/>
            <person name="Foster-Nyarko E."/>
            <person name="Jarju S."/>
            <person name="Secka A."/>
            <person name="Antonio M."/>
            <person name="Oren A."/>
            <person name="Chaudhuri R.R."/>
            <person name="La Ragione R."/>
            <person name="Hildebrand F."/>
            <person name="Pallen M.J."/>
        </authorList>
    </citation>
    <scope>NUCLEOTIDE SEQUENCE</scope>
    <source>
        <strain evidence="10">D3-1215</strain>
    </source>
</reference>
<dbReference type="GO" id="GO:0016763">
    <property type="term" value="F:pentosyltransferase activity"/>
    <property type="evidence" value="ECO:0007669"/>
    <property type="project" value="TreeGrafter"/>
</dbReference>
<feature type="transmembrane region" description="Helical" evidence="8">
    <location>
        <begin position="115"/>
        <end position="132"/>
    </location>
</feature>
<keyword evidence="6 8" id="KW-1133">Transmembrane helix</keyword>
<evidence type="ECO:0000259" key="9">
    <source>
        <dbReference type="Pfam" id="PF13231"/>
    </source>
</evidence>
<feature type="transmembrane region" description="Helical" evidence="8">
    <location>
        <begin position="262"/>
        <end position="284"/>
    </location>
</feature>
<dbReference type="AlphaFoldDB" id="A0A9D9EG44"/>
<sequence>MTAKTKDILIQTGIAIIGLLLFVPGLGAVHLFDWDEINFAESAREMLVTGDFLNVQINFRPFWEKPPLFIWMQALSMKIFGVNEFAARFPNAICGVCTLLVLFRTGRRLKDSGFGLLWVLLYAGSILPFFYFKSGIIDPWFNLFIFTGTAYFIRYCDGSDKADKMAMAVLSGLFLGLAVLTKGPVGFLLFVLTFFVFLCIRRFRFDFKWKHVAGFFAALCIAGGFWFVLLVINGKFSVIQDFIMYQIRLFETKDAGHGGFPFYHFVILFAGVFPASIIALPAFGRKVLARENDGRMALFFRWMMIFFWVVLLLFSIVRTKIIHYSSACYFPLTFLAAYITERYVRN</sequence>
<dbReference type="PANTHER" id="PTHR33908:SF3">
    <property type="entry name" value="UNDECAPRENYL PHOSPHATE-ALPHA-4-AMINO-4-DEOXY-L-ARABINOSE ARABINOSYL TRANSFERASE"/>
    <property type="match status" value="1"/>
</dbReference>
<dbReference type="GO" id="GO:0009103">
    <property type="term" value="P:lipopolysaccharide biosynthetic process"/>
    <property type="evidence" value="ECO:0007669"/>
    <property type="project" value="UniProtKB-ARBA"/>
</dbReference>
<dbReference type="InterPro" id="IPR050297">
    <property type="entry name" value="LipidA_mod_glycosyltrf_83"/>
</dbReference>
<evidence type="ECO:0000256" key="5">
    <source>
        <dbReference type="ARBA" id="ARBA00022692"/>
    </source>
</evidence>
<feature type="transmembrane region" description="Helical" evidence="8">
    <location>
        <begin position="296"/>
        <end position="315"/>
    </location>
</feature>
<evidence type="ECO:0000313" key="10">
    <source>
        <dbReference type="EMBL" id="MBO8446893.1"/>
    </source>
</evidence>
<evidence type="ECO:0000256" key="7">
    <source>
        <dbReference type="ARBA" id="ARBA00023136"/>
    </source>
</evidence>
<feature type="non-terminal residue" evidence="10">
    <location>
        <position position="346"/>
    </location>
</feature>
<organism evidence="10 11">
    <name type="scientific">Candidatus Enterocola intestinipullorum</name>
    <dbReference type="NCBI Taxonomy" id="2840783"/>
    <lineage>
        <taxon>Bacteria</taxon>
        <taxon>Pseudomonadati</taxon>
        <taxon>Bacteroidota</taxon>
        <taxon>Bacteroidia</taxon>
        <taxon>Bacteroidales</taxon>
        <taxon>Candidatus Enterocola</taxon>
    </lineage>
</organism>
<name>A0A9D9EG44_9BACT</name>
<keyword evidence="5 8" id="KW-0812">Transmembrane</keyword>
<evidence type="ECO:0000313" key="11">
    <source>
        <dbReference type="Proteomes" id="UP000823637"/>
    </source>
</evidence>
<keyword evidence="2" id="KW-1003">Cell membrane</keyword>
<evidence type="ECO:0000256" key="1">
    <source>
        <dbReference type="ARBA" id="ARBA00004651"/>
    </source>
</evidence>
<feature type="transmembrane region" description="Helical" evidence="8">
    <location>
        <begin position="321"/>
        <end position="340"/>
    </location>
</feature>
<dbReference type="InterPro" id="IPR038731">
    <property type="entry name" value="RgtA/B/C-like"/>
</dbReference>
<reference evidence="10" key="1">
    <citation type="submission" date="2020-10" db="EMBL/GenBank/DDBJ databases">
        <authorList>
            <person name="Gilroy R."/>
        </authorList>
    </citation>
    <scope>NUCLEOTIDE SEQUENCE</scope>
    <source>
        <strain evidence="10">D3-1215</strain>
    </source>
</reference>
<evidence type="ECO:0000256" key="3">
    <source>
        <dbReference type="ARBA" id="ARBA00022676"/>
    </source>
</evidence>
<dbReference type="EMBL" id="JADIMR010000056">
    <property type="protein sequence ID" value="MBO8446893.1"/>
    <property type="molecule type" value="Genomic_DNA"/>
</dbReference>
<keyword evidence="4" id="KW-0808">Transferase</keyword>
<dbReference type="Proteomes" id="UP000823637">
    <property type="component" value="Unassembled WGS sequence"/>
</dbReference>
<evidence type="ECO:0000256" key="2">
    <source>
        <dbReference type="ARBA" id="ARBA00022475"/>
    </source>
</evidence>
<dbReference type="GO" id="GO:0010041">
    <property type="term" value="P:response to iron(III) ion"/>
    <property type="evidence" value="ECO:0007669"/>
    <property type="project" value="TreeGrafter"/>
</dbReference>
<proteinExistence type="predicted"/>
<dbReference type="GO" id="GO:0005886">
    <property type="term" value="C:plasma membrane"/>
    <property type="evidence" value="ECO:0007669"/>
    <property type="project" value="UniProtKB-SubCell"/>
</dbReference>
<evidence type="ECO:0000256" key="8">
    <source>
        <dbReference type="SAM" id="Phobius"/>
    </source>
</evidence>
<dbReference type="PANTHER" id="PTHR33908">
    <property type="entry name" value="MANNOSYLTRANSFERASE YKCB-RELATED"/>
    <property type="match status" value="1"/>
</dbReference>
<keyword evidence="3" id="KW-0328">Glycosyltransferase</keyword>
<dbReference type="Pfam" id="PF13231">
    <property type="entry name" value="PMT_2"/>
    <property type="match status" value="1"/>
</dbReference>
<comment type="subcellular location">
    <subcellularLocation>
        <location evidence="1">Cell membrane</location>
        <topology evidence="1">Multi-pass membrane protein</topology>
    </subcellularLocation>
</comment>
<accession>A0A9D9EG44</accession>
<feature type="transmembrane region" description="Helical" evidence="8">
    <location>
        <begin position="212"/>
        <end position="232"/>
    </location>
</feature>
<feature type="transmembrane region" description="Helical" evidence="8">
    <location>
        <begin position="85"/>
        <end position="103"/>
    </location>
</feature>
<evidence type="ECO:0000256" key="6">
    <source>
        <dbReference type="ARBA" id="ARBA00022989"/>
    </source>
</evidence>
<feature type="transmembrane region" description="Helical" evidence="8">
    <location>
        <begin position="173"/>
        <end position="200"/>
    </location>
</feature>
<protein>
    <submittedName>
        <fullName evidence="10">Glycosyltransferase family 39 protein</fullName>
    </submittedName>
</protein>